<dbReference type="PANTHER" id="PTHR30065:SF1">
    <property type="entry name" value="SURFACE PRESENTATION OF ANTIGENS PROTEIN SPAR"/>
    <property type="match status" value="1"/>
</dbReference>
<dbReference type="PANTHER" id="PTHR30065">
    <property type="entry name" value="FLAGELLAR BIOSYNTHETIC PROTEIN FLIR"/>
    <property type="match status" value="1"/>
</dbReference>
<proteinExistence type="inferred from homology"/>
<accession>A0A1H7AM16</accession>
<comment type="similarity">
    <text evidence="2 10">Belongs to the FliR/MopE/SpaR family.</text>
</comment>
<keyword evidence="8 10" id="KW-0975">Bacterial flagellum</keyword>
<name>A0A1H7AM16_9FIRM</name>
<feature type="transmembrane region" description="Helical" evidence="10">
    <location>
        <begin position="123"/>
        <end position="142"/>
    </location>
</feature>
<evidence type="ECO:0000256" key="2">
    <source>
        <dbReference type="ARBA" id="ARBA00009772"/>
    </source>
</evidence>
<evidence type="ECO:0000256" key="9">
    <source>
        <dbReference type="NCBIfam" id="TIGR01400"/>
    </source>
</evidence>
<dbReference type="PRINTS" id="PR00953">
    <property type="entry name" value="TYPE3IMRPROT"/>
</dbReference>
<evidence type="ECO:0000313" key="12">
    <source>
        <dbReference type="Proteomes" id="UP000199662"/>
    </source>
</evidence>
<feature type="transmembrane region" description="Helical" evidence="10">
    <location>
        <begin position="154"/>
        <end position="175"/>
    </location>
</feature>
<dbReference type="InterPro" id="IPR002010">
    <property type="entry name" value="T3SS_IM_R"/>
</dbReference>
<dbReference type="NCBIfam" id="TIGR01400">
    <property type="entry name" value="fliR"/>
    <property type="match status" value="1"/>
</dbReference>
<dbReference type="GO" id="GO:0044780">
    <property type="term" value="P:bacterial-type flagellum assembly"/>
    <property type="evidence" value="ECO:0007669"/>
    <property type="project" value="UniProtKB-UniRule"/>
</dbReference>
<feature type="transmembrane region" description="Helical" evidence="10">
    <location>
        <begin position="32"/>
        <end position="50"/>
    </location>
</feature>
<protein>
    <recommendedName>
        <fullName evidence="3 9">Flagellar biosynthetic protein FliR</fullName>
    </recommendedName>
</protein>
<keyword evidence="11" id="KW-0966">Cell projection</keyword>
<comment type="subcellular location">
    <subcellularLocation>
        <location evidence="10">Cell membrane</location>
        <topology evidence="10">Multi-pass membrane protein</topology>
    </subcellularLocation>
    <subcellularLocation>
        <location evidence="10">Bacterial flagellum basal body</location>
    </subcellularLocation>
</comment>
<keyword evidence="11" id="KW-0282">Flagellum</keyword>
<dbReference type="AlphaFoldDB" id="A0A1H7AM16"/>
<organism evidence="11 12">
    <name type="scientific">Propionispira arboris</name>
    <dbReference type="NCBI Taxonomy" id="84035"/>
    <lineage>
        <taxon>Bacteria</taxon>
        <taxon>Bacillati</taxon>
        <taxon>Bacillota</taxon>
        <taxon>Negativicutes</taxon>
        <taxon>Selenomonadales</taxon>
        <taxon>Selenomonadaceae</taxon>
        <taxon>Propionispira</taxon>
    </lineage>
</organism>
<evidence type="ECO:0000256" key="1">
    <source>
        <dbReference type="ARBA" id="ARBA00002578"/>
    </source>
</evidence>
<evidence type="ECO:0000256" key="6">
    <source>
        <dbReference type="ARBA" id="ARBA00022989"/>
    </source>
</evidence>
<sequence>MQNHVGLFFLILTRISGVFMIAPFFGSINIPIYLRVGASFAISLVLFPIVDAQSSLQIPETLLGYALAVITELIVGWLIGFSAMIIFSAINMAGKLLDMQVGFAIVNVVDPTSGQQIPLIASFKYNLGLIIFLVTNSHHLVLSGLFESFNLVPVLGATFNLSLTAIIVDLTWGIFITGMKIALPVLFAILLTDVGLGVLARTMPQMNIYVVGIPAKIIIGLFVLSMALPFYILFLGVMFNEMYANIFLVLRALQ</sequence>
<reference evidence="11 12" key="1">
    <citation type="submission" date="2016-10" db="EMBL/GenBank/DDBJ databases">
        <authorList>
            <person name="de Groot N.N."/>
        </authorList>
    </citation>
    <scope>NUCLEOTIDE SEQUENCE [LARGE SCALE GENOMIC DNA]</scope>
    <source>
        <strain evidence="11 12">DSM 2179</strain>
    </source>
</reference>
<gene>
    <name evidence="11" type="ORF">SAMN05660742_11251</name>
</gene>
<dbReference type="GO" id="GO:0005886">
    <property type="term" value="C:plasma membrane"/>
    <property type="evidence" value="ECO:0007669"/>
    <property type="project" value="UniProtKB-SubCell"/>
</dbReference>
<dbReference type="GO" id="GO:0006605">
    <property type="term" value="P:protein targeting"/>
    <property type="evidence" value="ECO:0007669"/>
    <property type="project" value="UniProtKB-UniRule"/>
</dbReference>
<dbReference type="InterPro" id="IPR006303">
    <property type="entry name" value="FliR"/>
</dbReference>
<dbReference type="Pfam" id="PF01311">
    <property type="entry name" value="Bac_export_1"/>
    <property type="match status" value="1"/>
</dbReference>
<dbReference type="Proteomes" id="UP000199662">
    <property type="component" value="Unassembled WGS sequence"/>
</dbReference>
<evidence type="ECO:0000256" key="4">
    <source>
        <dbReference type="ARBA" id="ARBA00022475"/>
    </source>
</evidence>
<dbReference type="GO" id="GO:0009425">
    <property type="term" value="C:bacterial-type flagellum basal body"/>
    <property type="evidence" value="ECO:0007669"/>
    <property type="project" value="UniProtKB-SubCell"/>
</dbReference>
<evidence type="ECO:0000256" key="8">
    <source>
        <dbReference type="ARBA" id="ARBA00023143"/>
    </source>
</evidence>
<keyword evidence="6 10" id="KW-1133">Transmembrane helix</keyword>
<keyword evidence="11" id="KW-0969">Cilium</keyword>
<feature type="transmembrane region" description="Helical" evidence="10">
    <location>
        <begin position="7"/>
        <end position="26"/>
    </location>
</feature>
<keyword evidence="7 10" id="KW-0472">Membrane</keyword>
<keyword evidence="4 10" id="KW-1003">Cell membrane</keyword>
<dbReference type="STRING" id="84035.SAMN05660742_11251"/>
<dbReference type="EMBL" id="FNZK01000012">
    <property type="protein sequence ID" value="SEJ62910.1"/>
    <property type="molecule type" value="Genomic_DNA"/>
</dbReference>
<feature type="transmembrane region" description="Helical" evidence="10">
    <location>
        <begin position="181"/>
        <end position="199"/>
    </location>
</feature>
<evidence type="ECO:0000256" key="7">
    <source>
        <dbReference type="ARBA" id="ARBA00023136"/>
    </source>
</evidence>
<feature type="transmembrane region" description="Helical" evidence="10">
    <location>
        <begin position="62"/>
        <end position="90"/>
    </location>
</feature>
<evidence type="ECO:0000256" key="5">
    <source>
        <dbReference type="ARBA" id="ARBA00022692"/>
    </source>
</evidence>
<keyword evidence="5 10" id="KW-0812">Transmembrane</keyword>
<evidence type="ECO:0000256" key="10">
    <source>
        <dbReference type="RuleBase" id="RU362071"/>
    </source>
</evidence>
<evidence type="ECO:0000256" key="3">
    <source>
        <dbReference type="ARBA" id="ARBA00021717"/>
    </source>
</evidence>
<keyword evidence="12" id="KW-1185">Reference proteome</keyword>
<evidence type="ECO:0000313" key="11">
    <source>
        <dbReference type="EMBL" id="SEJ62910.1"/>
    </source>
</evidence>
<comment type="function">
    <text evidence="1 10">Role in flagellar biosynthesis.</text>
</comment>